<dbReference type="InterPro" id="IPR005496">
    <property type="entry name" value="Integral_membrane_TerC"/>
</dbReference>
<gene>
    <name evidence="7" type="ORF">OM076_10435</name>
</gene>
<dbReference type="AlphaFoldDB" id="A0A9X3S139"/>
<feature type="transmembrane region" description="Helical" evidence="6">
    <location>
        <begin position="144"/>
        <end position="161"/>
    </location>
</feature>
<evidence type="ECO:0000256" key="6">
    <source>
        <dbReference type="SAM" id="Phobius"/>
    </source>
</evidence>
<evidence type="ECO:0000313" key="7">
    <source>
        <dbReference type="EMBL" id="MDA0160682.1"/>
    </source>
</evidence>
<evidence type="ECO:0000256" key="2">
    <source>
        <dbReference type="ARBA" id="ARBA00007511"/>
    </source>
</evidence>
<evidence type="ECO:0000256" key="5">
    <source>
        <dbReference type="ARBA" id="ARBA00023136"/>
    </source>
</evidence>
<evidence type="ECO:0000256" key="3">
    <source>
        <dbReference type="ARBA" id="ARBA00022692"/>
    </source>
</evidence>
<comment type="similarity">
    <text evidence="2">Belongs to the TerC family.</text>
</comment>
<feature type="transmembrane region" description="Helical" evidence="6">
    <location>
        <begin position="51"/>
        <end position="71"/>
    </location>
</feature>
<name>A0A9X3S139_9ACTN</name>
<reference evidence="7" key="1">
    <citation type="submission" date="2022-10" db="EMBL/GenBank/DDBJ databases">
        <title>The WGS of Solirubrobacter ginsenosidimutans DSM 21036.</title>
        <authorList>
            <person name="Jiang Z."/>
        </authorList>
    </citation>
    <scope>NUCLEOTIDE SEQUENCE</scope>
    <source>
        <strain evidence="7">DSM 21036</strain>
    </source>
</reference>
<protein>
    <submittedName>
        <fullName evidence="7">TerC family protein</fullName>
    </submittedName>
</protein>
<dbReference type="NCBIfam" id="TIGR03718">
    <property type="entry name" value="R_switched_Alx"/>
    <property type="match status" value="1"/>
</dbReference>
<feature type="transmembrane region" description="Helical" evidence="6">
    <location>
        <begin position="237"/>
        <end position="257"/>
    </location>
</feature>
<keyword evidence="3 6" id="KW-0812">Transmembrane</keyword>
<feature type="transmembrane region" description="Helical" evidence="6">
    <location>
        <begin position="207"/>
        <end position="231"/>
    </location>
</feature>
<dbReference type="PANTHER" id="PTHR30238:SF0">
    <property type="entry name" value="THYLAKOID MEMBRANE PROTEIN TERC, CHLOROPLASTIC"/>
    <property type="match status" value="1"/>
</dbReference>
<accession>A0A9X3S139</accession>
<feature type="transmembrane region" description="Helical" evidence="6">
    <location>
        <begin position="290"/>
        <end position="311"/>
    </location>
</feature>
<keyword evidence="8" id="KW-1185">Reference proteome</keyword>
<feature type="transmembrane region" description="Helical" evidence="6">
    <location>
        <begin position="264"/>
        <end position="284"/>
    </location>
</feature>
<dbReference type="Proteomes" id="UP001149140">
    <property type="component" value="Unassembled WGS sequence"/>
</dbReference>
<feature type="transmembrane region" description="Helical" evidence="6">
    <location>
        <begin position="116"/>
        <end position="138"/>
    </location>
</feature>
<dbReference type="InterPro" id="IPR022369">
    <property type="entry name" value="Integral_membrane_TerC_rswitch"/>
</dbReference>
<dbReference type="GO" id="GO:0016020">
    <property type="term" value="C:membrane"/>
    <property type="evidence" value="ECO:0007669"/>
    <property type="project" value="UniProtKB-SubCell"/>
</dbReference>
<sequence>MLLTAAAEADKLNLDISLGTWAILGAVIVAMLAFDLFVYARGHIPSVRENALWSVGWIVVALAFGAIFWVWQGSEAGSQYFAGYLLERSLSLDNLFVFAVILSYFAVPGEKVQGKVLAWGIMLALVLRLVFIIAGAALLDAFHITFYVFGALLLYTAYKLARHDNVEIEPEHNPLLKQLRKRVTMTDDYDGDKLFTKVNGKRVATPLLAVFVVIASTDILFAVDSIPAIFAVTQEPFIVFAANAFALIGLRALYFLLVGLMDRFVYLTQGLSVILAFIGVKMLLIDVWHVPIWLSLAFIAGTLAVTAVLSLRAEPKAKTPA</sequence>
<dbReference type="RefSeq" id="WP_270039653.1">
    <property type="nucleotide sequence ID" value="NZ_JAPDOD010000006.1"/>
</dbReference>
<organism evidence="7 8">
    <name type="scientific">Solirubrobacter ginsenosidimutans</name>
    <dbReference type="NCBI Taxonomy" id="490573"/>
    <lineage>
        <taxon>Bacteria</taxon>
        <taxon>Bacillati</taxon>
        <taxon>Actinomycetota</taxon>
        <taxon>Thermoleophilia</taxon>
        <taxon>Solirubrobacterales</taxon>
        <taxon>Solirubrobacteraceae</taxon>
        <taxon>Solirubrobacter</taxon>
    </lineage>
</organism>
<feature type="transmembrane region" description="Helical" evidence="6">
    <location>
        <begin position="91"/>
        <end position="109"/>
    </location>
</feature>
<evidence type="ECO:0000313" key="8">
    <source>
        <dbReference type="Proteomes" id="UP001149140"/>
    </source>
</evidence>
<feature type="transmembrane region" description="Helical" evidence="6">
    <location>
        <begin position="20"/>
        <end position="39"/>
    </location>
</feature>
<evidence type="ECO:0000256" key="4">
    <source>
        <dbReference type="ARBA" id="ARBA00022989"/>
    </source>
</evidence>
<evidence type="ECO:0000256" key="1">
    <source>
        <dbReference type="ARBA" id="ARBA00004141"/>
    </source>
</evidence>
<dbReference type="Pfam" id="PF03741">
    <property type="entry name" value="TerC"/>
    <property type="match status" value="1"/>
</dbReference>
<comment type="caution">
    <text evidence="7">The sequence shown here is derived from an EMBL/GenBank/DDBJ whole genome shotgun (WGS) entry which is preliminary data.</text>
</comment>
<keyword evidence="4 6" id="KW-1133">Transmembrane helix</keyword>
<proteinExistence type="inferred from homology"/>
<dbReference type="EMBL" id="JAPDOD010000006">
    <property type="protein sequence ID" value="MDA0160682.1"/>
    <property type="molecule type" value="Genomic_DNA"/>
</dbReference>
<comment type="subcellular location">
    <subcellularLocation>
        <location evidence="1">Membrane</location>
        <topology evidence="1">Multi-pass membrane protein</topology>
    </subcellularLocation>
</comment>
<keyword evidence="5 6" id="KW-0472">Membrane</keyword>
<dbReference type="PANTHER" id="PTHR30238">
    <property type="entry name" value="MEMBRANE BOUND PREDICTED REDOX MODULATOR"/>
    <property type="match status" value="1"/>
</dbReference>